<protein>
    <submittedName>
        <fullName evidence="1">Uncharacterized protein</fullName>
    </submittedName>
</protein>
<dbReference type="EMBL" id="MU268038">
    <property type="protein sequence ID" value="KAH7906308.1"/>
    <property type="molecule type" value="Genomic_DNA"/>
</dbReference>
<sequence>MIMNDKLNSYEFTPSARLKDPNALELRFYQNAGCKGKILCHKLKYNYITSRHLNVLEIMGKCTTDGPVFGQYRFFNVAILWYQNTGRFPLPCDVQSSSLRDWREDLHSPPHVVDRSTPRSMNFGSGSVTATEPTGIALAPDARSYHGN</sequence>
<evidence type="ECO:0000313" key="1">
    <source>
        <dbReference type="EMBL" id="KAH7906308.1"/>
    </source>
</evidence>
<accession>A0ACB7ZZU8</accession>
<name>A0ACB7ZZU8_9AGAM</name>
<dbReference type="Proteomes" id="UP000790377">
    <property type="component" value="Unassembled WGS sequence"/>
</dbReference>
<evidence type="ECO:0000313" key="2">
    <source>
        <dbReference type="Proteomes" id="UP000790377"/>
    </source>
</evidence>
<reference evidence="1" key="1">
    <citation type="journal article" date="2021" name="New Phytol.">
        <title>Evolutionary innovations through gain and loss of genes in the ectomycorrhizal Boletales.</title>
        <authorList>
            <person name="Wu G."/>
            <person name="Miyauchi S."/>
            <person name="Morin E."/>
            <person name="Kuo A."/>
            <person name="Drula E."/>
            <person name="Varga T."/>
            <person name="Kohler A."/>
            <person name="Feng B."/>
            <person name="Cao Y."/>
            <person name="Lipzen A."/>
            <person name="Daum C."/>
            <person name="Hundley H."/>
            <person name="Pangilinan J."/>
            <person name="Johnson J."/>
            <person name="Barry K."/>
            <person name="LaButti K."/>
            <person name="Ng V."/>
            <person name="Ahrendt S."/>
            <person name="Min B."/>
            <person name="Choi I.G."/>
            <person name="Park H."/>
            <person name="Plett J.M."/>
            <person name="Magnuson J."/>
            <person name="Spatafora J.W."/>
            <person name="Nagy L.G."/>
            <person name="Henrissat B."/>
            <person name="Grigoriev I.V."/>
            <person name="Yang Z.L."/>
            <person name="Xu J."/>
            <person name="Martin F.M."/>
        </authorList>
    </citation>
    <scope>NUCLEOTIDE SEQUENCE</scope>
    <source>
        <strain evidence="1">ATCC 28755</strain>
    </source>
</reference>
<gene>
    <name evidence="1" type="ORF">BJ138DRAFT_1105259</name>
</gene>
<organism evidence="1 2">
    <name type="scientific">Hygrophoropsis aurantiaca</name>
    <dbReference type="NCBI Taxonomy" id="72124"/>
    <lineage>
        <taxon>Eukaryota</taxon>
        <taxon>Fungi</taxon>
        <taxon>Dikarya</taxon>
        <taxon>Basidiomycota</taxon>
        <taxon>Agaricomycotina</taxon>
        <taxon>Agaricomycetes</taxon>
        <taxon>Agaricomycetidae</taxon>
        <taxon>Boletales</taxon>
        <taxon>Coniophorineae</taxon>
        <taxon>Hygrophoropsidaceae</taxon>
        <taxon>Hygrophoropsis</taxon>
    </lineage>
</organism>
<keyword evidence="2" id="KW-1185">Reference proteome</keyword>
<comment type="caution">
    <text evidence="1">The sequence shown here is derived from an EMBL/GenBank/DDBJ whole genome shotgun (WGS) entry which is preliminary data.</text>
</comment>
<proteinExistence type="predicted"/>